<dbReference type="CDD" id="cd02042">
    <property type="entry name" value="ParAB_family"/>
    <property type="match status" value="1"/>
</dbReference>
<accession>A0A6A4RES8</accession>
<name>A0A6A4RES8_9RHOB</name>
<dbReference type="InterPro" id="IPR027417">
    <property type="entry name" value="P-loop_NTPase"/>
</dbReference>
<sequence length="245" mass="26326">MKGDYSDKETRVPKGRYTMPVISFASSKGGAGKTTSTIVLGTELAQGASVVMIDADPAARLFRWSQIAKLPENIEVIKSDGERAILDEIENASLRAAFVLIDLEGSASRLASFAIGESDLVVIPSGEEQQDADAAVETIAEVAREGRARRRKISAVVLFCRTNAAVKSRLEKHIHRQLVAATTVLKTELHRRTAFSALHNAGAGLRELDRSEFNGVPKALENAQAFTVNVIDILLDELGADADAA</sequence>
<dbReference type="EMBL" id="WSFO01000009">
    <property type="protein sequence ID" value="KAE9628463.1"/>
    <property type="molecule type" value="Genomic_DNA"/>
</dbReference>
<dbReference type="InterPro" id="IPR009744">
    <property type="entry name" value="VirC1"/>
</dbReference>
<evidence type="ECO:0000313" key="1">
    <source>
        <dbReference type="EMBL" id="KAE9628463.1"/>
    </source>
</evidence>
<dbReference type="PANTHER" id="PTHR13696">
    <property type="entry name" value="P-LOOP CONTAINING NUCLEOSIDE TRIPHOSPHATE HYDROLASE"/>
    <property type="match status" value="1"/>
</dbReference>
<dbReference type="Proteomes" id="UP000441586">
    <property type="component" value="Unassembled WGS sequence"/>
</dbReference>
<dbReference type="InterPro" id="IPR050678">
    <property type="entry name" value="DNA_Partitioning_ATPase"/>
</dbReference>
<dbReference type="SUPFAM" id="SSF52540">
    <property type="entry name" value="P-loop containing nucleoside triphosphate hydrolases"/>
    <property type="match status" value="1"/>
</dbReference>
<reference evidence="1 2" key="1">
    <citation type="submission" date="2019-12" db="EMBL/GenBank/DDBJ databases">
        <authorList>
            <person name="Zhang Y.-J."/>
        </authorList>
    </citation>
    <scope>NUCLEOTIDE SEQUENCE [LARGE SCALE GENOMIC DNA]</scope>
    <source>
        <strain evidence="1 2">H18S-6</strain>
    </source>
</reference>
<comment type="caution">
    <text evidence="1">The sequence shown here is derived from an EMBL/GenBank/DDBJ whole genome shotgun (WGS) entry which is preliminary data.</text>
</comment>
<dbReference type="AlphaFoldDB" id="A0A6A4RES8"/>
<protein>
    <submittedName>
        <fullName evidence="1">AAA family ATPase</fullName>
    </submittedName>
</protein>
<organism evidence="1 2">
    <name type="scientific">Parasedimentitalea maritima</name>
    <dbReference type="NCBI Taxonomy" id="2578117"/>
    <lineage>
        <taxon>Bacteria</taxon>
        <taxon>Pseudomonadati</taxon>
        <taxon>Pseudomonadota</taxon>
        <taxon>Alphaproteobacteria</taxon>
        <taxon>Rhodobacterales</taxon>
        <taxon>Paracoccaceae</taxon>
        <taxon>Parasedimentitalea</taxon>
    </lineage>
</organism>
<dbReference type="Pfam" id="PF07015">
    <property type="entry name" value="VirC1"/>
    <property type="match status" value="1"/>
</dbReference>
<gene>
    <name evidence="1" type="ORF">GP644_14870</name>
</gene>
<dbReference type="Gene3D" id="3.40.50.300">
    <property type="entry name" value="P-loop containing nucleotide triphosphate hydrolases"/>
    <property type="match status" value="1"/>
</dbReference>
<proteinExistence type="predicted"/>
<evidence type="ECO:0000313" key="2">
    <source>
        <dbReference type="Proteomes" id="UP000441586"/>
    </source>
</evidence>
<dbReference type="PANTHER" id="PTHR13696:SF96">
    <property type="entry name" value="COBQ_COBB_MIND_PARA NUCLEOTIDE BINDING DOMAIN-CONTAINING PROTEIN"/>
    <property type="match status" value="1"/>
</dbReference>